<gene>
    <name evidence="7" type="ORF">H103_06438</name>
</gene>
<evidence type="ECO:0000259" key="6">
    <source>
        <dbReference type="Pfam" id="PF00324"/>
    </source>
</evidence>
<reference evidence="7" key="1">
    <citation type="submission" date="2014-02" db="EMBL/GenBank/DDBJ databases">
        <title>The Genome Sequence of Trichophyton rubrum (morphotype fischeri) CBS 288.86.</title>
        <authorList>
            <consortium name="The Broad Institute Genomics Platform"/>
            <person name="Cuomo C.A."/>
            <person name="White T.C."/>
            <person name="Graser Y."/>
            <person name="Martinez-Rossi N."/>
            <person name="Heitman J."/>
            <person name="Young S.K."/>
            <person name="Zeng Q."/>
            <person name="Gargeya S."/>
            <person name="Abouelleil A."/>
            <person name="Alvarado L."/>
            <person name="Chapman S.B."/>
            <person name="Gainer-Dewar J."/>
            <person name="Goldberg J."/>
            <person name="Griggs A."/>
            <person name="Gujja S."/>
            <person name="Hansen M."/>
            <person name="Howarth C."/>
            <person name="Imamovic A."/>
            <person name="Larimer J."/>
            <person name="Martinez D."/>
            <person name="Murphy C."/>
            <person name="Pearson M.D."/>
            <person name="Persinoti G."/>
            <person name="Poon T."/>
            <person name="Priest M."/>
            <person name="Roberts A.D."/>
            <person name="Saif S."/>
            <person name="Shea T.D."/>
            <person name="Sykes S.N."/>
            <person name="Wortman J."/>
            <person name="Nusbaum C."/>
            <person name="Birren B."/>
        </authorList>
    </citation>
    <scope>NUCLEOTIDE SEQUENCE [LARGE SCALE GENOMIC DNA]</scope>
    <source>
        <strain evidence="7">CBS 288.86</strain>
    </source>
</reference>
<keyword evidence="4 5" id="KW-0472">Membrane</keyword>
<keyword evidence="2 5" id="KW-0812">Transmembrane</keyword>
<dbReference type="GO" id="GO:0016020">
    <property type="term" value="C:membrane"/>
    <property type="evidence" value="ECO:0007669"/>
    <property type="project" value="UniProtKB-SubCell"/>
</dbReference>
<sequence length="141" mass="16032">MAIGYSSLRFRQAVRMQNLEHLLPFKNWTYPWGPILSIGLNGLLILVQGWSSFSPKFKPVDFVSFYIQLPVILCMFLTWKFVVKKTKLVKLEEIDLLTDRYEEARVAGAADLGAPSAVEVADGPNNKWQNKLKGAGQWVFL</sequence>
<evidence type="ECO:0000256" key="1">
    <source>
        <dbReference type="ARBA" id="ARBA00004141"/>
    </source>
</evidence>
<accession>A0A022VWM8</accession>
<dbReference type="Proteomes" id="UP000023758">
    <property type="component" value="Unassembled WGS sequence"/>
</dbReference>
<name>A0A022VWM8_TRIRU</name>
<dbReference type="PANTHER" id="PTHR43341:SF3">
    <property type="entry name" value="AMINO-ACID PERMEASE PB1C11.02-RELATED"/>
    <property type="match status" value="1"/>
</dbReference>
<evidence type="ECO:0000256" key="3">
    <source>
        <dbReference type="ARBA" id="ARBA00022989"/>
    </source>
</evidence>
<organism evidence="7">
    <name type="scientific">Trichophyton rubrum CBS 288.86</name>
    <dbReference type="NCBI Taxonomy" id="1215330"/>
    <lineage>
        <taxon>Eukaryota</taxon>
        <taxon>Fungi</taxon>
        <taxon>Dikarya</taxon>
        <taxon>Ascomycota</taxon>
        <taxon>Pezizomycotina</taxon>
        <taxon>Eurotiomycetes</taxon>
        <taxon>Eurotiomycetidae</taxon>
        <taxon>Onygenales</taxon>
        <taxon>Arthrodermataceae</taxon>
        <taxon>Trichophyton</taxon>
    </lineage>
</organism>
<dbReference type="HOGENOM" id="CLU_1895739_0_0_1"/>
<evidence type="ECO:0000256" key="4">
    <source>
        <dbReference type="ARBA" id="ARBA00023136"/>
    </source>
</evidence>
<feature type="domain" description="Amino acid permease/ SLC12A" evidence="6">
    <location>
        <begin position="2"/>
        <end position="91"/>
    </location>
</feature>
<feature type="transmembrane region" description="Helical" evidence="5">
    <location>
        <begin position="32"/>
        <end position="51"/>
    </location>
</feature>
<dbReference type="InterPro" id="IPR004841">
    <property type="entry name" value="AA-permease/SLC12A_dom"/>
</dbReference>
<protein>
    <recommendedName>
        <fullName evidence="6">Amino acid permease/ SLC12A domain-containing protein</fullName>
    </recommendedName>
</protein>
<evidence type="ECO:0000256" key="5">
    <source>
        <dbReference type="SAM" id="Phobius"/>
    </source>
</evidence>
<feature type="transmembrane region" description="Helical" evidence="5">
    <location>
        <begin position="63"/>
        <end position="83"/>
    </location>
</feature>
<proteinExistence type="predicted"/>
<dbReference type="PANTHER" id="PTHR43341">
    <property type="entry name" value="AMINO ACID PERMEASE"/>
    <property type="match status" value="1"/>
</dbReference>
<keyword evidence="3 5" id="KW-1133">Transmembrane helix</keyword>
<comment type="subcellular location">
    <subcellularLocation>
        <location evidence="1">Membrane</location>
        <topology evidence="1">Multi-pass membrane protein</topology>
    </subcellularLocation>
</comment>
<dbReference type="Pfam" id="PF00324">
    <property type="entry name" value="AA_permease"/>
    <property type="match status" value="1"/>
</dbReference>
<dbReference type="GO" id="GO:0015171">
    <property type="term" value="F:amino acid transmembrane transporter activity"/>
    <property type="evidence" value="ECO:0007669"/>
    <property type="project" value="TreeGrafter"/>
</dbReference>
<dbReference type="AlphaFoldDB" id="A0A022VWM8"/>
<evidence type="ECO:0000256" key="2">
    <source>
        <dbReference type="ARBA" id="ARBA00022692"/>
    </source>
</evidence>
<dbReference type="InterPro" id="IPR050524">
    <property type="entry name" value="APC_YAT"/>
</dbReference>
<dbReference type="EMBL" id="KK207889">
    <property type="protein sequence ID" value="EZF50349.1"/>
    <property type="molecule type" value="Genomic_DNA"/>
</dbReference>
<evidence type="ECO:0000313" key="7">
    <source>
        <dbReference type="EMBL" id="EZF50349.1"/>
    </source>
</evidence>